<dbReference type="Pfam" id="PF07730">
    <property type="entry name" value="HisKA_3"/>
    <property type="match status" value="1"/>
</dbReference>
<evidence type="ECO:0000256" key="9">
    <source>
        <dbReference type="SAM" id="Phobius"/>
    </source>
</evidence>
<evidence type="ECO:0000256" key="4">
    <source>
        <dbReference type="ARBA" id="ARBA00022679"/>
    </source>
</evidence>
<keyword evidence="7" id="KW-0067">ATP-binding</keyword>
<dbReference type="PROSITE" id="PS50109">
    <property type="entry name" value="HIS_KIN"/>
    <property type="match status" value="1"/>
</dbReference>
<dbReference type="PANTHER" id="PTHR24421">
    <property type="entry name" value="NITRATE/NITRITE SENSOR PROTEIN NARX-RELATED"/>
    <property type="match status" value="1"/>
</dbReference>
<evidence type="ECO:0000313" key="11">
    <source>
        <dbReference type="EMBL" id="SJZ88432.1"/>
    </source>
</evidence>
<dbReference type="GO" id="GO:0005524">
    <property type="term" value="F:ATP binding"/>
    <property type="evidence" value="ECO:0007669"/>
    <property type="project" value="UniProtKB-KW"/>
</dbReference>
<dbReference type="RefSeq" id="WP_078831556.1">
    <property type="nucleotide sequence ID" value="NZ_FUWH01000005.1"/>
</dbReference>
<organism evidence="11 12">
    <name type="scientific">Sediminibacterium ginsengisoli</name>
    <dbReference type="NCBI Taxonomy" id="413434"/>
    <lineage>
        <taxon>Bacteria</taxon>
        <taxon>Pseudomonadati</taxon>
        <taxon>Bacteroidota</taxon>
        <taxon>Chitinophagia</taxon>
        <taxon>Chitinophagales</taxon>
        <taxon>Chitinophagaceae</taxon>
        <taxon>Sediminibacterium</taxon>
    </lineage>
</organism>
<keyword evidence="9" id="KW-0812">Transmembrane</keyword>
<accession>A0A1T4PAA8</accession>
<dbReference type="InterPro" id="IPR036890">
    <property type="entry name" value="HATPase_C_sf"/>
</dbReference>
<dbReference type="SMART" id="SM00387">
    <property type="entry name" value="HATPase_c"/>
    <property type="match status" value="1"/>
</dbReference>
<keyword evidence="6" id="KW-0418">Kinase</keyword>
<evidence type="ECO:0000256" key="3">
    <source>
        <dbReference type="ARBA" id="ARBA00022553"/>
    </source>
</evidence>
<dbReference type="InterPro" id="IPR011712">
    <property type="entry name" value="Sig_transdc_His_kin_sub3_dim/P"/>
</dbReference>
<dbReference type="STRING" id="413434.SAMN04488132_105238"/>
<dbReference type="Pfam" id="PF02518">
    <property type="entry name" value="HATPase_c"/>
    <property type="match status" value="1"/>
</dbReference>
<comment type="catalytic activity">
    <reaction evidence="1">
        <text>ATP + protein L-histidine = ADP + protein N-phospho-L-histidine.</text>
        <dbReference type="EC" id="2.7.13.3"/>
    </reaction>
</comment>
<feature type="domain" description="Histidine kinase" evidence="10">
    <location>
        <begin position="69"/>
        <end position="269"/>
    </location>
</feature>
<dbReference type="Proteomes" id="UP000190888">
    <property type="component" value="Unassembled WGS sequence"/>
</dbReference>
<dbReference type="InterPro" id="IPR003594">
    <property type="entry name" value="HATPase_dom"/>
</dbReference>
<keyword evidence="9" id="KW-0472">Membrane</keyword>
<evidence type="ECO:0000256" key="2">
    <source>
        <dbReference type="ARBA" id="ARBA00012438"/>
    </source>
</evidence>
<proteinExistence type="predicted"/>
<protein>
    <recommendedName>
        <fullName evidence="2">histidine kinase</fullName>
        <ecNumber evidence="2">2.7.13.3</ecNumber>
    </recommendedName>
</protein>
<keyword evidence="9" id="KW-1133">Transmembrane helix</keyword>
<dbReference type="GO" id="GO:0000155">
    <property type="term" value="F:phosphorelay sensor kinase activity"/>
    <property type="evidence" value="ECO:0007669"/>
    <property type="project" value="InterPro"/>
</dbReference>
<keyword evidence="12" id="KW-1185">Reference proteome</keyword>
<dbReference type="InterPro" id="IPR050482">
    <property type="entry name" value="Sensor_HK_TwoCompSys"/>
</dbReference>
<keyword evidence="4" id="KW-0808">Transferase</keyword>
<evidence type="ECO:0000259" key="10">
    <source>
        <dbReference type="PROSITE" id="PS50109"/>
    </source>
</evidence>
<dbReference type="AlphaFoldDB" id="A0A1T4PAA8"/>
<name>A0A1T4PAA8_9BACT</name>
<evidence type="ECO:0000256" key="5">
    <source>
        <dbReference type="ARBA" id="ARBA00022741"/>
    </source>
</evidence>
<dbReference type="EMBL" id="FUWH01000005">
    <property type="protein sequence ID" value="SJZ88432.1"/>
    <property type="molecule type" value="Genomic_DNA"/>
</dbReference>
<evidence type="ECO:0000313" key="12">
    <source>
        <dbReference type="Proteomes" id="UP000190888"/>
    </source>
</evidence>
<dbReference type="SUPFAM" id="SSF55874">
    <property type="entry name" value="ATPase domain of HSP90 chaperone/DNA topoisomerase II/histidine kinase"/>
    <property type="match status" value="1"/>
</dbReference>
<dbReference type="GO" id="GO:0046983">
    <property type="term" value="F:protein dimerization activity"/>
    <property type="evidence" value="ECO:0007669"/>
    <property type="project" value="InterPro"/>
</dbReference>
<dbReference type="OrthoDB" id="9760839at2"/>
<evidence type="ECO:0000256" key="6">
    <source>
        <dbReference type="ARBA" id="ARBA00022777"/>
    </source>
</evidence>
<dbReference type="EC" id="2.7.13.3" evidence="2"/>
<dbReference type="InterPro" id="IPR005467">
    <property type="entry name" value="His_kinase_dom"/>
</dbReference>
<evidence type="ECO:0000256" key="8">
    <source>
        <dbReference type="ARBA" id="ARBA00023012"/>
    </source>
</evidence>
<evidence type="ECO:0000256" key="1">
    <source>
        <dbReference type="ARBA" id="ARBA00000085"/>
    </source>
</evidence>
<sequence>MPNQYPEIYTQFLANIIIAISLIGFIITILLLYQKRKLLQEKEIQNLKSSFEKEMLRTQLEIQEDILKNISQEIHDNIGQIMLLANVNISLLQNMPMEAPAADLLKDTKDLVKKAIEDISQLSRGLHSERITEMGAFAAMQYELELFAQKKIFSITVENNLEYADAGILSANTHLLLFRMFQEIMSNIIKHASAKNVELRIVKMDDGIHIEISDNGKGFNFDTENSHQPAFNGIGLRSLQSRASLFNGRVSIKSVLQIGTTISIFIPET</sequence>
<reference evidence="11 12" key="1">
    <citation type="submission" date="2017-02" db="EMBL/GenBank/DDBJ databases">
        <authorList>
            <person name="Peterson S.W."/>
        </authorList>
    </citation>
    <scope>NUCLEOTIDE SEQUENCE [LARGE SCALE GENOMIC DNA]</scope>
    <source>
        <strain evidence="11 12">DSM 22335</strain>
    </source>
</reference>
<dbReference type="GO" id="GO:0016020">
    <property type="term" value="C:membrane"/>
    <property type="evidence" value="ECO:0007669"/>
    <property type="project" value="InterPro"/>
</dbReference>
<feature type="transmembrane region" description="Helical" evidence="9">
    <location>
        <begin position="12"/>
        <end position="33"/>
    </location>
</feature>
<evidence type="ECO:0000256" key="7">
    <source>
        <dbReference type="ARBA" id="ARBA00022840"/>
    </source>
</evidence>
<keyword evidence="8" id="KW-0902">Two-component regulatory system</keyword>
<keyword evidence="3" id="KW-0597">Phosphoprotein</keyword>
<dbReference type="CDD" id="cd16917">
    <property type="entry name" value="HATPase_UhpB-NarQ-NarX-like"/>
    <property type="match status" value="1"/>
</dbReference>
<dbReference type="Gene3D" id="3.30.565.10">
    <property type="entry name" value="Histidine kinase-like ATPase, C-terminal domain"/>
    <property type="match status" value="1"/>
</dbReference>
<gene>
    <name evidence="11" type="ORF">SAMN04488132_105238</name>
</gene>
<keyword evidence="5" id="KW-0547">Nucleotide-binding</keyword>
<dbReference type="PANTHER" id="PTHR24421:SF10">
    <property type="entry name" value="NITRATE_NITRITE SENSOR PROTEIN NARQ"/>
    <property type="match status" value="1"/>
</dbReference>